<dbReference type="InterPro" id="IPR039424">
    <property type="entry name" value="SBP_5"/>
</dbReference>
<dbReference type="EMBL" id="CP108169">
    <property type="protein sequence ID" value="WTQ76628.1"/>
    <property type="molecule type" value="Genomic_DNA"/>
</dbReference>
<feature type="domain" description="Solute-binding protein family 5" evidence="2">
    <location>
        <begin position="90"/>
        <end position="430"/>
    </location>
</feature>
<accession>A0AAU1LZ54</accession>
<keyword evidence="1" id="KW-0732">Signal</keyword>
<dbReference type="PANTHER" id="PTHR30290">
    <property type="entry name" value="PERIPLASMIC BINDING COMPONENT OF ABC TRANSPORTER"/>
    <property type="match status" value="1"/>
</dbReference>
<protein>
    <submittedName>
        <fullName evidence="3">ABC transporter substrate-binding protein</fullName>
    </submittedName>
</protein>
<dbReference type="Gene3D" id="3.40.190.10">
    <property type="entry name" value="Periplasmic binding protein-like II"/>
    <property type="match status" value="1"/>
</dbReference>
<feature type="chain" id="PRO_5043412419" evidence="1">
    <location>
        <begin position="29"/>
        <end position="520"/>
    </location>
</feature>
<dbReference type="InterPro" id="IPR000914">
    <property type="entry name" value="SBP_5_dom"/>
</dbReference>
<evidence type="ECO:0000256" key="1">
    <source>
        <dbReference type="SAM" id="SignalP"/>
    </source>
</evidence>
<dbReference type="GO" id="GO:1904680">
    <property type="term" value="F:peptide transmembrane transporter activity"/>
    <property type="evidence" value="ECO:0007669"/>
    <property type="project" value="TreeGrafter"/>
</dbReference>
<dbReference type="SUPFAM" id="SSF53850">
    <property type="entry name" value="Periplasmic binding protein-like II"/>
    <property type="match status" value="1"/>
</dbReference>
<proteinExistence type="predicted"/>
<dbReference type="InterPro" id="IPR030678">
    <property type="entry name" value="Peptide/Ni-bd"/>
</dbReference>
<dbReference type="GO" id="GO:0043190">
    <property type="term" value="C:ATP-binding cassette (ABC) transporter complex"/>
    <property type="evidence" value="ECO:0007669"/>
    <property type="project" value="InterPro"/>
</dbReference>
<dbReference type="PIRSF" id="PIRSF002741">
    <property type="entry name" value="MppA"/>
    <property type="match status" value="1"/>
</dbReference>
<dbReference type="CDD" id="cd00995">
    <property type="entry name" value="PBP2_NikA_DppA_OppA_like"/>
    <property type="match status" value="1"/>
</dbReference>
<sequence length="520" mass="54683">MFRGPRILAASAASALIFLLAACGGTGATAPAAGGPSGDPVEGGVLRAVLLSEPRNLDPAILQNNNRSQALVGNALYGTLLVGDPETGTVRSDMAKSFTTADRGNSFVLTLRPGLEFADGTPLDAAAVKYNWDRQRDTALGGSSLQDAQVVASTKVENATTLTVLLNRPTPRFGSNVTLSSLNWVASPAALKKGRQAFDAAPAGAGPFTLKSWNRGGTMALVRSASYWNKPKPNLDGIDISFSSDSTQRLNSIQAGGADVTMIEDWGVVEKARDARLQVETEPVGGGQFIAFNLARAPFDSALAREAVSHAIDLKAFDLAVNQGHGEPADTLFPEGSPLHNDVQLHTYDKEKAQQLFDRLAADGKPVSFTFTTFQGSEKIAEALQTQLSPYKNVTVEVKVADWADTGRVLGAHDFDATLAAASLQDADPALPRAFLSTSPRNSVGIKDPQLDAALTGGSTATDTASRKARYETAAQRLAELVPGVFYQREPLVAVASTKVGGLAMYGAGSLLADSLWLDK</sequence>
<dbReference type="PROSITE" id="PS51257">
    <property type="entry name" value="PROKAR_LIPOPROTEIN"/>
    <property type="match status" value="1"/>
</dbReference>
<evidence type="ECO:0000259" key="2">
    <source>
        <dbReference type="Pfam" id="PF00496"/>
    </source>
</evidence>
<organism evidence="3">
    <name type="scientific">Streptomyces sp. NBC_00148</name>
    <dbReference type="NCBI Taxonomy" id="2903626"/>
    <lineage>
        <taxon>Bacteria</taxon>
        <taxon>Bacillati</taxon>
        <taxon>Actinomycetota</taxon>
        <taxon>Actinomycetes</taxon>
        <taxon>Kitasatosporales</taxon>
        <taxon>Streptomycetaceae</taxon>
        <taxon>Streptomyces</taxon>
    </lineage>
</organism>
<dbReference type="Pfam" id="PF00496">
    <property type="entry name" value="SBP_bac_5"/>
    <property type="match status" value="1"/>
</dbReference>
<evidence type="ECO:0000313" key="3">
    <source>
        <dbReference type="EMBL" id="WTQ76628.1"/>
    </source>
</evidence>
<gene>
    <name evidence="3" type="ORF">OG222_27515</name>
</gene>
<feature type="signal peptide" evidence="1">
    <location>
        <begin position="1"/>
        <end position="28"/>
    </location>
</feature>
<dbReference type="Gene3D" id="3.10.105.10">
    <property type="entry name" value="Dipeptide-binding Protein, Domain 3"/>
    <property type="match status" value="1"/>
</dbReference>
<name>A0AAU1LZ54_9ACTN</name>
<dbReference type="GO" id="GO:0042597">
    <property type="term" value="C:periplasmic space"/>
    <property type="evidence" value="ECO:0007669"/>
    <property type="project" value="UniProtKB-ARBA"/>
</dbReference>
<dbReference type="AlphaFoldDB" id="A0AAU1LZ54"/>
<dbReference type="GO" id="GO:0015833">
    <property type="term" value="P:peptide transport"/>
    <property type="evidence" value="ECO:0007669"/>
    <property type="project" value="TreeGrafter"/>
</dbReference>
<reference evidence="3" key="1">
    <citation type="submission" date="2022-10" db="EMBL/GenBank/DDBJ databases">
        <title>The complete genomes of actinobacterial strains from the NBC collection.</title>
        <authorList>
            <person name="Joergensen T.S."/>
            <person name="Alvarez Arevalo M."/>
            <person name="Sterndorff E.B."/>
            <person name="Faurdal D."/>
            <person name="Vuksanovic O."/>
            <person name="Mourched A.-S."/>
            <person name="Charusanti P."/>
            <person name="Shaw S."/>
            <person name="Blin K."/>
            <person name="Weber T."/>
        </authorList>
    </citation>
    <scope>NUCLEOTIDE SEQUENCE</scope>
    <source>
        <strain evidence="3">NBC_00148</strain>
    </source>
</reference>